<keyword evidence="4" id="KW-1133">Transmembrane helix</keyword>
<comment type="subcellular location">
    <subcellularLocation>
        <location evidence="1">Cell membrane</location>
    </subcellularLocation>
</comment>
<accession>A0A956M0H8</accession>
<evidence type="ECO:0000256" key="4">
    <source>
        <dbReference type="ARBA" id="ARBA00022989"/>
    </source>
</evidence>
<gene>
    <name evidence="6" type="ORF">KC729_15395</name>
</gene>
<evidence type="ECO:0000256" key="1">
    <source>
        <dbReference type="ARBA" id="ARBA00004236"/>
    </source>
</evidence>
<organism evidence="6 7">
    <name type="scientific">Eiseniibacteriota bacterium</name>
    <dbReference type="NCBI Taxonomy" id="2212470"/>
    <lineage>
        <taxon>Bacteria</taxon>
        <taxon>Candidatus Eiseniibacteriota</taxon>
    </lineage>
</organism>
<evidence type="ECO:0000256" key="3">
    <source>
        <dbReference type="ARBA" id="ARBA00022692"/>
    </source>
</evidence>
<dbReference type="Pfam" id="PF04347">
    <property type="entry name" value="FliO"/>
    <property type="match status" value="1"/>
</dbReference>
<sequence length="191" mass="20268">FKLGLGLVAVIVLILVLQRLARRFSSGLPRRGEPIQLLAQRPLGPRLSVAVVEVMDRTLLVGISPHGISRVADLTAARARQGARRSALEEQTVPEPALPLGVSSGWKERVVRGLAAMLSRKGRSVSSGPAVAPTPHGMAAIAVAPDAAPPAPSSTEPPAGFEAEFRRRLSEIQARYPQLADLETKSARGTR</sequence>
<dbReference type="EMBL" id="JAGQHR010000564">
    <property type="protein sequence ID" value="MCA9729075.1"/>
    <property type="molecule type" value="Genomic_DNA"/>
</dbReference>
<comment type="caution">
    <text evidence="6">The sequence shown here is derived from an EMBL/GenBank/DDBJ whole genome shotgun (WGS) entry which is preliminary data.</text>
</comment>
<name>A0A956M0H8_UNCEI</name>
<evidence type="ECO:0000256" key="2">
    <source>
        <dbReference type="ARBA" id="ARBA00022475"/>
    </source>
</evidence>
<dbReference type="GO" id="GO:0044781">
    <property type="term" value="P:bacterial-type flagellum organization"/>
    <property type="evidence" value="ECO:0007669"/>
    <property type="project" value="InterPro"/>
</dbReference>
<evidence type="ECO:0000256" key="5">
    <source>
        <dbReference type="ARBA" id="ARBA00023136"/>
    </source>
</evidence>
<keyword evidence="5" id="KW-0472">Membrane</keyword>
<keyword evidence="2" id="KW-1003">Cell membrane</keyword>
<reference evidence="6" key="1">
    <citation type="submission" date="2020-04" db="EMBL/GenBank/DDBJ databases">
        <authorList>
            <person name="Zhang T."/>
        </authorList>
    </citation>
    <scope>NUCLEOTIDE SEQUENCE</scope>
    <source>
        <strain evidence="6">HKST-UBA01</strain>
    </source>
</reference>
<feature type="non-terminal residue" evidence="6">
    <location>
        <position position="1"/>
    </location>
</feature>
<evidence type="ECO:0000313" key="6">
    <source>
        <dbReference type="EMBL" id="MCA9729075.1"/>
    </source>
</evidence>
<reference evidence="6" key="2">
    <citation type="journal article" date="2021" name="Microbiome">
        <title>Successional dynamics and alternative stable states in a saline activated sludge microbial community over 9 years.</title>
        <authorList>
            <person name="Wang Y."/>
            <person name="Ye J."/>
            <person name="Ju F."/>
            <person name="Liu L."/>
            <person name="Boyd J.A."/>
            <person name="Deng Y."/>
            <person name="Parks D.H."/>
            <person name="Jiang X."/>
            <person name="Yin X."/>
            <person name="Woodcroft B.J."/>
            <person name="Tyson G.W."/>
            <person name="Hugenholtz P."/>
            <person name="Polz M.F."/>
            <person name="Zhang T."/>
        </authorList>
    </citation>
    <scope>NUCLEOTIDE SEQUENCE</scope>
    <source>
        <strain evidence="6">HKST-UBA01</strain>
    </source>
</reference>
<evidence type="ECO:0000313" key="7">
    <source>
        <dbReference type="Proteomes" id="UP000697710"/>
    </source>
</evidence>
<proteinExistence type="predicted"/>
<dbReference type="InterPro" id="IPR022781">
    <property type="entry name" value="Flagellar_biosynth_FliO"/>
</dbReference>
<dbReference type="Proteomes" id="UP000697710">
    <property type="component" value="Unassembled WGS sequence"/>
</dbReference>
<protein>
    <submittedName>
        <fullName evidence="6">FliO/MopB family protein</fullName>
    </submittedName>
</protein>
<keyword evidence="3" id="KW-0812">Transmembrane</keyword>
<dbReference type="AlphaFoldDB" id="A0A956M0H8"/>
<dbReference type="GO" id="GO:0016020">
    <property type="term" value="C:membrane"/>
    <property type="evidence" value="ECO:0007669"/>
    <property type="project" value="InterPro"/>
</dbReference>